<dbReference type="EMBL" id="LCRX01000001">
    <property type="protein sequence ID" value="KKW43001.1"/>
    <property type="molecule type" value="Genomic_DNA"/>
</dbReference>
<dbReference type="Proteomes" id="UP000033870">
    <property type="component" value="Unassembled WGS sequence"/>
</dbReference>
<organism evidence="1 2">
    <name type="scientific">Candidatus Magasanikbacteria bacterium GW2011_GWA2_56_11</name>
    <dbReference type="NCBI Taxonomy" id="1619044"/>
    <lineage>
        <taxon>Bacteria</taxon>
        <taxon>Candidatus Magasanikiibacteriota</taxon>
    </lineage>
</organism>
<accession>A0A0G1YID3</accession>
<evidence type="ECO:0000313" key="1">
    <source>
        <dbReference type="EMBL" id="KKW43001.1"/>
    </source>
</evidence>
<gene>
    <name evidence="1" type="ORF">UY92_C0001G0015</name>
</gene>
<comment type="caution">
    <text evidence="1">The sequence shown here is derived from an EMBL/GenBank/DDBJ whole genome shotgun (WGS) entry which is preliminary data.</text>
</comment>
<dbReference type="AlphaFoldDB" id="A0A0G1YID3"/>
<name>A0A0G1YID3_9BACT</name>
<proteinExistence type="predicted"/>
<evidence type="ECO:0000313" key="2">
    <source>
        <dbReference type="Proteomes" id="UP000033870"/>
    </source>
</evidence>
<sequence>MNTSLTTACGTGINLNAQTLQHLEAHPDAAALLEEAIGKITIGEREFVLEEVDMGRIVARSSLVDAPAIASDQPTAFACRKGRDIASRVLVGAVKPDTNLFTVIAGKQDDGSWLLYSGFPGPLAPREPHDPNLKGNATELAFWCEHALVWEDGWEQPFESTWIEVIAAAAAKRAAA</sequence>
<protein>
    <submittedName>
        <fullName evidence="1">Uncharacterized protein</fullName>
    </submittedName>
</protein>
<reference evidence="1 2" key="1">
    <citation type="journal article" date="2015" name="Nature">
        <title>rRNA introns, odd ribosomes, and small enigmatic genomes across a large radiation of phyla.</title>
        <authorList>
            <person name="Brown C.T."/>
            <person name="Hug L.A."/>
            <person name="Thomas B.C."/>
            <person name="Sharon I."/>
            <person name="Castelle C.J."/>
            <person name="Singh A."/>
            <person name="Wilkins M.J."/>
            <person name="Williams K.H."/>
            <person name="Banfield J.F."/>
        </authorList>
    </citation>
    <scope>NUCLEOTIDE SEQUENCE [LARGE SCALE GENOMIC DNA]</scope>
</reference>